<dbReference type="AlphaFoldDB" id="A0A6S7GW11"/>
<dbReference type="EMBL" id="CACRXK020002440">
    <property type="protein sequence ID" value="CAB3994339.1"/>
    <property type="molecule type" value="Genomic_DNA"/>
</dbReference>
<reference evidence="1" key="1">
    <citation type="submission" date="2020-04" db="EMBL/GenBank/DDBJ databases">
        <authorList>
            <person name="Alioto T."/>
            <person name="Alioto T."/>
            <person name="Gomez Garrido J."/>
        </authorList>
    </citation>
    <scope>NUCLEOTIDE SEQUENCE</scope>
    <source>
        <strain evidence="1">A484AB</strain>
    </source>
</reference>
<accession>A0A6S7GW11</accession>
<protein>
    <submittedName>
        <fullName evidence="1">Uncharacterized protein</fullName>
    </submittedName>
</protein>
<gene>
    <name evidence="1" type="ORF">PACLA_8A036945</name>
</gene>
<proteinExistence type="predicted"/>
<comment type="caution">
    <text evidence="1">The sequence shown here is derived from an EMBL/GenBank/DDBJ whole genome shotgun (WGS) entry which is preliminary data.</text>
</comment>
<name>A0A6S7GW11_PARCT</name>
<sequence>MATVDPLMEDHLKNCADHATYLSPDIQNQMIEVIGSAISKEIIRRVKEATFFAIIADETPDSGKIEQLSLLVRYVRNGTTEERLLSVEPMDQTYCRSPSAHYPRQAGRRLDLV</sequence>
<evidence type="ECO:0000313" key="2">
    <source>
        <dbReference type="Proteomes" id="UP001152795"/>
    </source>
</evidence>
<dbReference type="PANTHER" id="PTHR45749">
    <property type="match status" value="1"/>
</dbReference>
<keyword evidence="2" id="KW-1185">Reference proteome</keyword>
<dbReference type="OrthoDB" id="8045002at2759"/>
<dbReference type="PANTHER" id="PTHR45749:SF21">
    <property type="entry name" value="DUF4371 DOMAIN-CONTAINING PROTEIN"/>
    <property type="match status" value="1"/>
</dbReference>
<dbReference type="Proteomes" id="UP001152795">
    <property type="component" value="Unassembled WGS sequence"/>
</dbReference>
<organism evidence="1 2">
    <name type="scientific">Paramuricea clavata</name>
    <name type="common">Red gorgonian</name>
    <name type="synonym">Violescent sea-whip</name>
    <dbReference type="NCBI Taxonomy" id="317549"/>
    <lineage>
        <taxon>Eukaryota</taxon>
        <taxon>Metazoa</taxon>
        <taxon>Cnidaria</taxon>
        <taxon>Anthozoa</taxon>
        <taxon>Octocorallia</taxon>
        <taxon>Malacalcyonacea</taxon>
        <taxon>Plexauridae</taxon>
        <taxon>Paramuricea</taxon>
    </lineage>
</organism>
<evidence type="ECO:0000313" key="1">
    <source>
        <dbReference type="EMBL" id="CAB3994339.1"/>
    </source>
</evidence>